<evidence type="ECO:0000313" key="3">
    <source>
        <dbReference type="Proteomes" id="UP000319383"/>
    </source>
</evidence>
<dbReference type="KEGG" id="sdyn:Mal52_58470"/>
<dbReference type="Proteomes" id="UP000319383">
    <property type="component" value="Chromosome"/>
</dbReference>
<sequence length="173" mass="18847">MTTQHLFVNAILLHLRHFRKIHQLHLTTLFRTSPTAGYKSPAHTALAQAVPVASDPVLDLYLSVCGNLSTHDNCTRAVHTQWPVLPESAVQPQPHADGHRTTNNGSADLRACVQQIIAHAIWMHIPSKGPANTHLRPCSAADAITAACREQPTQLSPPRAFEDCALNAPTQRG</sequence>
<dbReference type="AlphaFoldDB" id="A0A517ZXX6"/>
<dbReference type="EMBL" id="CP036276">
    <property type="protein sequence ID" value="QDU47318.1"/>
    <property type="molecule type" value="Genomic_DNA"/>
</dbReference>
<feature type="region of interest" description="Disordered" evidence="1">
    <location>
        <begin position="151"/>
        <end position="173"/>
    </location>
</feature>
<evidence type="ECO:0000313" key="2">
    <source>
        <dbReference type="EMBL" id="QDU47318.1"/>
    </source>
</evidence>
<organism evidence="2 3">
    <name type="scientific">Symmachiella dynata</name>
    <dbReference type="NCBI Taxonomy" id="2527995"/>
    <lineage>
        <taxon>Bacteria</taxon>
        <taxon>Pseudomonadati</taxon>
        <taxon>Planctomycetota</taxon>
        <taxon>Planctomycetia</taxon>
        <taxon>Planctomycetales</taxon>
        <taxon>Planctomycetaceae</taxon>
        <taxon>Symmachiella</taxon>
    </lineage>
</organism>
<evidence type="ECO:0000256" key="1">
    <source>
        <dbReference type="SAM" id="MobiDB-lite"/>
    </source>
</evidence>
<name>A0A517ZXX6_9PLAN</name>
<reference evidence="2 3" key="1">
    <citation type="submission" date="2019-02" db="EMBL/GenBank/DDBJ databases">
        <title>Deep-cultivation of Planctomycetes and their phenomic and genomic characterization uncovers novel biology.</title>
        <authorList>
            <person name="Wiegand S."/>
            <person name="Jogler M."/>
            <person name="Boedeker C."/>
            <person name="Pinto D."/>
            <person name="Vollmers J."/>
            <person name="Rivas-Marin E."/>
            <person name="Kohn T."/>
            <person name="Peeters S.H."/>
            <person name="Heuer A."/>
            <person name="Rast P."/>
            <person name="Oberbeckmann S."/>
            <person name="Bunk B."/>
            <person name="Jeske O."/>
            <person name="Meyerdierks A."/>
            <person name="Storesund J.E."/>
            <person name="Kallscheuer N."/>
            <person name="Luecker S."/>
            <person name="Lage O.M."/>
            <person name="Pohl T."/>
            <person name="Merkel B.J."/>
            <person name="Hornburger P."/>
            <person name="Mueller R.-W."/>
            <person name="Bruemmer F."/>
            <person name="Labrenz M."/>
            <person name="Spormann A.M."/>
            <person name="Op den Camp H."/>
            <person name="Overmann J."/>
            <person name="Amann R."/>
            <person name="Jetten M.S.M."/>
            <person name="Mascher T."/>
            <person name="Medema M.H."/>
            <person name="Devos D.P."/>
            <person name="Kaster A.-K."/>
            <person name="Ovreas L."/>
            <person name="Rohde M."/>
            <person name="Galperin M.Y."/>
            <person name="Jogler C."/>
        </authorList>
    </citation>
    <scope>NUCLEOTIDE SEQUENCE [LARGE SCALE GENOMIC DNA]</scope>
    <source>
        <strain evidence="2 3">Mal52</strain>
    </source>
</reference>
<accession>A0A517ZXX6</accession>
<gene>
    <name evidence="2" type="ORF">Mal52_58470</name>
</gene>
<keyword evidence="3" id="KW-1185">Reference proteome</keyword>
<protein>
    <submittedName>
        <fullName evidence="2">Uncharacterized protein</fullName>
    </submittedName>
</protein>
<proteinExistence type="predicted"/>